<dbReference type="GO" id="GO:0008168">
    <property type="term" value="F:methyltransferase activity"/>
    <property type="evidence" value="ECO:0007669"/>
    <property type="project" value="UniProtKB-KW"/>
</dbReference>
<dbReference type="PRINTS" id="PR00508">
    <property type="entry name" value="S21N4MTFRASE"/>
</dbReference>
<evidence type="ECO:0000256" key="1">
    <source>
        <dbReference type="ARBA" id="ARBA00010203"/>
    </source>
</evidence>
<proteinExistence type="inferred from homology"/>
<dbReference type="Pfam" id="PF01555">
    <property type="entry name" value="N6_N4_Mtase"/>
    <property type="match status" value="1"/>
</dbReference>
<feature type="domain" description="DNA methylase N-4/N-6" evidence="10">
    <location>
        <begin position="36"/>
        <end position="271"/>
    </location>
</feature>
<keyword evidence="2 11" id="KW-0489">Methyltransferase</keyword>
<dbReference type="PANTHER" id="PTHR13370">
    <property type="entry name" value="RNA METHYLASE-RELATED"/>
    <property type="match status" value="1"/>
</dbReference>
<name>A0ABX9C2S2_9BURK</name>
<reference evidence="11 12" key="1">
    <citation type="submission" date="2014-12" db="EMBL/GenBank/DDBJ databases">
        <title>Complete genome sequence of Herbaspirillum rubrisubalbicans Os38.</title>
        <authorList>
            <person name="Chen M."/>
            <person name="An Q."/>
        </authorList>
    </citation>
    <scope>NUCLEOTIDE SEQUENCE [LARGE SCALE GENOMIC DNA]</scope>
    <source>
        <strain evidence="11 12">Os38</strain>
    </source>
</reference>
<keyword evidence="3" id="KW-0808">Transferase</keyword>
<dbReference type="RefSeq" id="WP_112068488.1">
    <property type="nucleotide sequence ID" value="NZ_JUGD01000012.1"/>
</dbReference>
<gene>
    <name evidence="11" type="ORF">RB24_11070</name>
</gene>
<evidence type="ECO:0000259" key="10">
    <source>
        <dbReference type="Pfam" id="PF01555"/>
    </source>
</evidence>
<comment type="similarity">
    <text evidence="1">Belongs to the N(4)/N(6)-methyltransferase family. N(4) subfamily.</text>
</comment>
<evidence type="ECO:0000256" key="4">
    <source>
        <dbReference type="ARBA" id="ARBA00022691"/>
    </source>
</evidence>
<dbReference type="InterPro" id="IPR001091">
    <property type="entry name" value="RM_Methyltransferase"/>
</dbReference>
<sequence length="286" mass="32104">MRASKISKPGYLALNDSSIFEGDALTILRRLPTESVQCIVTSPPYWGLRDYNVADQIGLEPTLPQFIHRLQSVFAEARRVLKNDGVLWLNIGDGYTSGNRGWRAPDKKNPARAMGVRPNTPEGLKPKDLMGVPWRLAFALQDDGWFLRADIVWNKPNAMPESVKDRPTRAHEYIFMFTKSEQYYYDREAVLDPNGRNCRTVWNIHTSPFAGAHFATFPPKLVEPCIRAASRPGDFVLDPFFGSGTVGLVAEQLGRRYVGLELHPEYVSLAVSRLSADELSVIRVAA</sequence>
<dbReference type="EMBL" id="JUGD01000012">
    <property type="protein sequence ID" value="RAM64726.1"/>
    <property type="molecule type" value="Genomic_DNA"/>
</dbReference>
<keyword evidence="12" id="KW-1185">Reference proteome</keyword>
<dbReference type="InterPro" id="IPR017985">
    <property type="entry name" value="MeTrfase_CN4_CS"/>
</dbReference>
<protein>
    <recommendedName>
        <fullName evidence="8">Methyltransferase</fullName>
        <ecNumber evidence="8">2.1.1.-</ecNumber>
    </recommendedName>
</protein>
<dbReference type="InterPro" id="IPR002941">
    <property type="entry name" value="DNA_methylase_N4/N6"/>
</dbReference>
<evidence type="ECO:0000256" key="6">
    <source>
        <dbReference type="ARBA" id="ARBA00023125"/>
    </source>
</evidence>
<organism evidence="11 12">
    <name type="scientific">Herbaspirillum rubrisubalbicans</name>
    <dbReference type="NCBI Taxonomy" id="80842"/>
    <lineage>
        <taxon>Bacteria</taxon>
        <taxon>Pseudomonadati</taxon>
        <taxon>Pseudomonadota</taxon>
        <taxon>Betaproteobacteria</taxon>
        <taxon>Burkholderiales</taxon>
        <taxon>Oxalobacteraceae</taxon>
        <taxon>Herbaspirillum</taxon>
    </lineage>
</organism>
<evidence type="ECO:0000313" key="11">
    <source>
        <dbReference type="EMBL" id="RAM64726.1"/>
    </source>
</evidence>
<dbReference type="PROSITE" id="PS00093">
    <property type="entry name" value="N4_MTASE"/>
    <property type="match status" value="1"/>
</dbReference>
<dbReference type="Proteomes" id="UP000248631">
    <property type="component" value="Unassembled WGS sequence"/>
</dbReference>
<accession>A0ABX9C2S2</accession>
<keyword evidence="4" id="KW-0949">S-adenosyl-L-methionine</keyword>
<evidence type="ECO:0000256" key="3">
    <source>
        <dbReference type="ARBA" id="ARBA00022679"/>
    </source>
</evidence>
<evidence type="ECO:0000256" key="9">
    <source>
        <dbReference type="SAM" id="MobiDB-lite"/>
    </source>
</evidence>
<dbReference type="SUPFAM" id="SSF53335">
    <property type="entry name" value="S-adenosyl-L-methionine-dependent methyltransferases"/>
    <property type="match status" value="1"/>
</dbReference>
<dbReference type="PANTHER" id="PTHR13370:SF3">
    <property type="entry name" value="TRNA (GUANINE(10)-N2)-METHYLTRANSFERASE HOMOLOG"/>
    <property type="match status" value="1"/>
</dbReference>
<keyword evidence="5" id="KW-0680">Restriction system</keyword>
<dbReference type="GO" id="GO:0032259">
    <property type="term" value="P:methylation"/>
    <property type="evidence" value="ECO:0007669"/>
    <property type="project" value="UniProtKB-KW"/>
</dbReference>
<dbReference type="InterPro" id="IPR029063">
    <property type="entry name" value="SAM-dependent_MTases_sf"/>
</dbReference>
<comment type="caution">
    <text evidence="11">The sequence shown here is derived from an EMBL/GenBank/DDBJ whole genome shotgun (WGS) entry which is preliminary data.</text>
</comment>
<comment type="catalytic activity">
    <reaction evidence="7">
        <text>a 2'-deoxycytidine in DNA + S-adenosyl-L-methionine = an N(4)-methyl-2'-deoxycytidine in DNA + S-adenosyl-L-homocysteine + H(+)</text>
        <dbReference type="Rhea" id="RHEA:16857"/>
        <dbReference type="Rhea" id="RHEA-COMP:11369"/>
        <dbReference type="Rhea" id="RHEA-COMP:13674"/>
        <dbReference type="ChEBI" id="CHEBI:15378"/>
        <dbReference type="ChEBI" id="CHEBI:57856"/>
        <dbReference type="ChEBI" id="CHEBI:59789"/>
        <dbReference type="ChEBI" id="CHEBI:85452"/>
        <dbReference type="ChEBI" id="CHEBI:137933"/>
        <dbReference type="EC" id="2.1.1.113"/>
    </reaction>
</comment>
<evidence type="ECO:0000313" key="12">
    <source>
        <dbReference type="Proteomes" id="UP000248631"/>
    </source>
</evidence>
<evidence type="ECO:0000256" key="7">
    <source>
        <dbReference type="ARBA" id="ARBA00049120"/>
    </source>
</evidence>
<dbReference type="EC" id="2.1.1.-" evidence="8"/>
<feature type="region of interest" description="Disordered" evidence="9">
    <location>
        <begin position="100"/>
        <end position="122"/>
    </location>
</feature>
<evidence type="ECO:0000256" key="5">
    <source>
        <dbReference type="ARBA" id="ARBA00022747"/>
    </source>
</evidence>
<evidence type="ECO:0000256" key="8">
    <source>
        <dbReference type="RuleBase" id="RU362026"/>
    </source>
</evidence>
<evidence type="ECO:0000256" key="2">
    <source>
        <dbReference type="ARBA" id="ARBA00022603"/>
    </source>
</evidence>
<keyword evidence="6" id="KW-0238">DNA-binding</keyword>
<dbReference type="Gene3D" id="3.40.50.150">
    <property type="entry name" value="Vaccinia Virus protein VP39"/>
    <property type="match status" value="1"/>
</dbReference>